<dbReference type="PROSITE" id="PS51257">
    <property type="entry name" value="PROKAR_LIPOPROTEIN"/>
    <property type="match status" value="1"/>
</dbReference>
<dbReference type="RefSeq" id="WP_053224765.1">
    <property type="nucleotide sequence ID" value="NZ_JSVA01000018.1"/>
</dbReference>
<dbReference type="InterPro" id="IPR002491">
    <property type="entry name" value="ABC_transptr_periplasmic_BD"/>
</dbReference>
<dbReference type="OrthoDB" id="9797736at2"/>
<dbReference type="Gene3D" id="3.40.50.1980">
    <property type="entry name" value="Nitrogenase molybdenum iron protein domain"/>
    <property type="match status" value="2"/>
</dbReference>
<protein>
    <submittedName>
        <fullName evidence="2">ABC transporter substrate-binding protein</fullName>
    </submittedName>
</protein>
<evidence type="ECO:0000313" key="3">
    <source>
        <dbReference type="Proteomes" id="UP000036908"/>
    </source>
</evidence>
<evidence type="ECO:0000259" key="1">
    <source>
        <dbReference type="PROSITE" id="PS50983"/>
    </source>
</evidence>
<name>A0A0L8AHV1_9BACT</name>
<sequence length="292" mass="32674">MKKLYTLLLMALVLTGCGRFSNKDEKQSNSKRIVCLSKQYNEIIFELNAQQNLVAVDLSSTYPPEIKALPTVGYHRALSTEGILSMEPTMIIHDNNVGPEQVMQQMEKLQIPMMVFKTKGDNIPRAKALVTEMGKYFGREKEADSLNAKLDKDLLSAENALAQYTTKPKVVVIHYGRATNVYLTMTENSTTANLIEMAGGTIPINGDRGMMQLSAEVIAKSNPDVILLTDFGYDRLGTEEQLKSLPGVSTTNAAKNNRIYRVEEHDMVYFGPRTGEVILKLQELIHRNEQVQ</sequence>
<dbReference type="InterPro" id="IPR050902">
    <property type="entry name" value="ABC_Transporter_SBP"/>
</dbReference>
<comment type="caution">
    <text evidence="2">The sequence shown here is derived from an EMBL/GenBank/DDBJ whole genome shotgun (WGS) entry which is preliminary data.</text>
</comment>
<proteinExistence type="predicted"/>
<dbReference type="PANTHER" id="PTHR30535:SF4">
    <property type="entry name" value="HEMIN-BINDING PERIPLASMIC PROTEIN HMUT"/>
    <property type="match status" value="1"/>
</dbReference>
<evidence type="ECO:0000313" key="2">
    <source>
        <dbReference type="EMBL" id="KOF01846.1"/>
    </source>
</evidence>
<dbReference type="AlphaFoldDB" id="A0A0L8AHV1"/>
<keyword evidence="3" id="KW-1185">Reference proteome</keyword>
<dbReference type="Proteomes" id="UP000036908">
    <property type="component" value="Unassembled WGS sequence"/>
</dbReference>
<gene>
    <name evidence="2" type="ORF">OB69_16070</name>
</gene>
<accession>A0A0L8AHV1</accession>
<reference evidence="3" key="1">
    <citation type="submission" date="2014-11" db="EMBL/GenBank/DDBJ databases">
        <title>Genome sequencing of Roseivirga sp. D-25.</title>
        <authorList>
            <person name="Selvaratnam C."/>
            <person name="Thevarajoo S."/>
            <person name="Goh K.M."/>
            <person name="Eee R."/>
            <person name="Chan K.-G."/>
            <person name="Chong C.S."/>
        </authorList>
    </citation>
    <scope>NUCLEOTIDE SEQUENCE [LARGE SCALE GENOMIC DNA]</scope>
    <source>
        <strain evidence="3">D-25</strain>
    </source>
</reference>
<dbReference type="EMBL" id="JSVA01000018">
    <property type="protein sequence ID" value="KOF01846.1"/>
    <property type="molecule type" value="Genomic_DNA"/>
</dbReference>
<feature type="domain" description="Fe/B12 periplasmic-binding" evidence="1">
    <location>
        <begin position="32"/>
        <end position="289"/>
    </location>
</feature>
<dbReference type="SUPFAM" id="SSF53807">
    <property type="entry name" value="Helical backbone' metal receptor"/>
    <property type="match status" value="1"/>
</dbReference>
<dbReference type="PANTHER" id="PTHR30535">
    <property type="entry name" value="VITAMIN B12-BINDING PROTEIN"/>
    <property type="match status" value="1"/>
</dbReference>
<dbReference type="PATRIC" id="fig|1566026.4.peg.1534"/>
<dbReference type="PROSITE" id="PS50983">
    <property type="entry name" value="FE_B12_PBP"/>
    <property type="match status" value="1"/>
</dbReference>
<dbReference type="Pfam" id="PF01497">
    <property type="entry name" value="Peripla_BP_2"/>
    <property type="match status" value="1"/>
</dbReference>
<organism evidence="2 3">
    <name type="scientific">Roseivirga seohaensis subsp. aquiponti</name>
    <dbReference type="NCBI Taxonomy" id="1566026"/>
    <lineage>
        <taxon>Bacteria</taxon>
        <taxon>Pseudomonadati</taxon>
        <taxon>Bacteroidota</taxon>
        <taxon>Cytophagia</taxon>
        <taxon>Cytophagales</taxon>
        <taxon>Roseivirgaceae</taxon>
        <taxon>Roseivirga</taxon>
    </lineage>
</organism>